<dbReference type="InterPro" id="IPR050708">
    <property type="entry name" value="T6SS_VgrG/RHS"/>
</dbReference>
<sequence>MAGRITSVVDNGAAVERYAYDALSNVVTQEAATVMVDDDGTREYCGSLLIRDGRTRFHYDEAGRLVRKVTTRLSRKPDVWHYRYDAFDQLVEVTTPDGARWRYTYDALGRRTGKARLAEDGGVSERTSFTWDATTLVEQNTTEATTRWVYQPGTHTPLTQTRVPLDPNDQAAVDAEFHAIVTDLVGTPTELVDPVTAEVEGRSTTSLWGVTAWAGAAATPIRFPGQYFDDETGLHYNLHRYYNPDTARYTTPDPLGLAPSPNPNSYPHNPTAWTDPLGLMPDGCEPKSNSEVRQWYNDQVSSIPELNREWTQSGIPLEQRAQMAAEIRHDARIRAREMMADPFEVEQLRARDRQVYGNPDGPTFDQLVEKSRSKGMAGDEIYNYIIGSSNRTNAEVNRRLLEGG</sequence>
<dbReference type="PRINTS" id="PR00394">
    <property type="entry name" value="RHSPROTEIN"/>
</dbReference>
<dbReference type="Pfam" id="PF05593">
    <property type="entry name" value="RHS_repeat"/>
    <property type="match status" value="1"/>
</dbReference>
<dbReference type="NCBIfam" id="TIGR01643">
    <property type="entry name" value="YD_repeat_2x"/>
    <property type="match status" value="2"/>
</dbReference>
<accession>A0A1G8S7L8</accession>
<dbReference type="InterPro" id="IPR006530">
    <property type="entry name" value="YD"/>
</dbReference>
<organism evidence="1 2">
    <name type="scientific">Rhodococcus triatomae</name>
    <dbReference type="NCBI Taxonomy" id="300028"/>
    <lineage>
        <taxon>Bacteria</taxon>
        <taxon>Bacillati</taxon>
        <taxon>Actinomycetota</taxon>
        <taxon>Actinomycetes</taxon>
        <taxon>Mycobacteriales</taxon>
        <taxon>Nocardiaceae</taxon>
        <taxon>Rhodococcus</taxon>
    </lineage>
</organism>
<dbReference type="Gene3D" id="2.180.10.10">
    <property type="entry name" value="RHS repeat-associated core"/>
    <property type="match status" value="1"/>
</dbReference>
<dbReference type="PANTHER" id="PTHR32305:SF15">
    <property type="entry name" value="PROTEIN RHSA-RELATED"/>
    <property type="match status" value="1"/>
</dbReference>
<keyword evidence="2" id="KW-1185">Reference proteome</keyword>
<proteinExistence type="predicted"/>
<protein>
    <submittedName>
        <fullName evidence="1">RHS repeat-associated core domain-containing protein</fullName>
    </submittedName>
</protein>
<gene>
    <name evidence="1" type="ORF">SAMN05444695_1207</name>
</gene>
<reference evidence="1 2" key="1">
    <citation type="submission" date="2016-10" db="EMBL/GenBank/DDBJ databases">
        <authorList>
            <person name="de Groot N.N."/>
        </authorList>
    </citation>
    <scope>NUCLEOTIDE SEQUENCE [LARGE SCALE GENOMIC DNA]</scope>
    <source>
        <strain evidence="1 2">DSM 44892</strain>
    </source>
</reference>
<dbReference type="InterPro" id="IPR022385">
    <property type="entry name" value="Rhs_assc_core"/>
</dbReference>
<dbReference type="NCBIfam" id="TIGR03696">
    <property type="entry name" value="Rhs_assc_core"/>
    <property type="match status" value="1"/>
</dbReference>
<dbReference type="AlphaFoldDB" id="A0A1G8S7L8"/>
<dbReference type="InterPro" id="IPR031325">
    <property type="entry name" value="RHS_repeat"/>
</dbReference>
<dbReference type="Proteomes" id="UP000183263">
    <property type="component" value="Unassembled WGS sequence"/>
</dbReference>
<name>A0A1G8S7L8_9NOCA</name>
<evidence type="ECO:0000313" key="2">
    <source>
        <dbReference type="Proteomes" id="UP000183263"/>
    </source>
</evidence>
<dbReference type="EMBL" id="FNDN01000020">
    <property type="protein sequence ID" value="SDJ24765.1"/>
    <property type="molecule type" value="Genomic_DNA"/>
</dbReference>
<dbReference type="RefSeq" id="WP_254777852.1">
    <property type="nucleotide sequence ID" value="NZ_FNDN01000020.1"/>
</dbReference>
<evidence type="ECO:0000313" key="1">
    <source>
        <dbReference type="EMBL" id="SDJ24765.1"/>
    </source>
</evidence>
<dbReference type="PANTHER" id="PTHR32305">
    <property type="match status" value="1"/>
</dbReference>